<keyword evidence="6" id="KW-0547">Nucleotide-binding</keyword>
<gene>
    <name evidence="9" type="ORF">UFOPK3592_00383</name>
</gene>
<name>A0A6J7FV77_9ZZZZ</name>
<evidence type="ECO:0000256" key="4">
    <source>
        <dbReference type="ARBA" id="ARBA00022598"/>
    </source>
</evidence>
<dbReference type="InterPro" id="IPR004821">
    <property type="entry name" value="Cyt_trans-like"/>
</dbReference>
<keyword evidence="4" id="KW-0436">Ligase</keyword>
<comment type="similarity">
    <text evidence="2">Belongs to the pantothenate synthetase family.</text>
</comment>
<dbReference type="PANTHER" id="PTHR21299">
    <property type="entry name" value="CYTIDYLATE KINASE/PANTOATE-BETA-ALANINE LIGASE"/>
    <property type="match status" value="1"/>
</dbReference>
<evidence type="ECO:0000256" key="2">
    <source>
        <dbReference type="ARBA" id="ARBA00009256"/>
    </source>
</evidence>
<dbReference type="AlphaFoldDB" id="A0A6J7FV77"/>
<keyword evidence="7" id="KW-0067">ATP-binding</keyword>
<dbReference type="PANTHER" id="PTHR21299:SF1">
    <property type="entry name" value="PANTOATE--BETA-ALANINE LIGASE"/>
    <property type="match status" value="1"/>
</dbReference>
<dbReference type="SUPFAM" id="SSF52374">
    <property type="entry name" value="Nucleotidylyl transferase"/>
    <property type="match status" value="1"/>
</dbReference>
<accession>A0A6J7FV77</accession>
<dbReference type="GO" id="GO:0005829">
    <property type="term" value="C:cytosol"/>
    <property type="evidence" value="ECO:0007669"/>
    <property type="project" value="TreeGrafter"/>
</dbReference>
<evidence type="ECO:0000256" key="6">
    <source>
        <dbReference type="ARBA" id="ARBA00022741"/>
    </source>
</evidence>
<sequence>MKVVRTVADVALLVSRTKISGKKVAFVPTMGAIHEGHLSLIAIAKQHSDLVVASIFVNPLQFTSTADFELYPRNEDLDAKALNKAGVDVLFLPTVDEIYPDANYAITQKAGEVGQAYEGDSRPGHFDGMLTVVSKLFDIVQPDFAVFGAKDAQQLYLIRQMLLAQNPLGTRDPIEIIEAPTVRDAKGLALSSRNKRLSKSQLELALTLPNALNEASLAATRGGGPSGAYFSASSVFTASGEAKLDYLALVNPATFQAIEEGFTGQALMIVAATVGDVRLIDNRLITF</sequence>
<dbReference type="EC" id="6.3.2.1" evidence="3"/>
<dbReference type="NCBIfam" id="TIGR00018">
    <property type="entry name" value="panC"/>
    <property type="match status" value="1"/>
</dbReference>
<dbReference type="InterPro" id="IPR003721">
    <property type="entry name" value="Pantoate_ligase"/>
</dbReference>
<dbReference type="UniPathway" id="UPA00028">
    <property type="reaction ID" value="UER00005"/>
</dbReference>
<evidence type="ECO:0000256" key="7">
    <source>
        <dbReference type="ARBA" id="ARBA00022840"/>
    </source>
</evidence>
<protein>
    <recommendedName>
        <fullName evidence="3">pantoate--beta-alanine ligase (AMP-forming)</fullName>
        <ecNumber evidence="3">6.3.2.1</ecNumber>
    </recommendedName>
</protein>
<dbReference type="GO" id="GO:0004592">
    <property type="term" value="F:pantoate-beta-alanine ligase activity"/>
    <property type="evidence" value="ECO:0007669"/>
    <property type="project" value="UniProtKB-EC"/>
</dbReference>
<comment type="pathway">
    <text evidence="1">Cofactor biosynthesis; (R)-pantothenate biosynthesis; (R)-pantothenate from (R)-pantoate and beta-alanine: step 1/1.</text>
</comment>
<evidence type="ECO:0000256" key="8">
    <source>
        <dbReference type="ARBA" id="ARBA00048258"/>
    </source>
</evidence>
<evidence type="ECO:0000313" key="9">
    <source>
        <dbReference type="EMBL" id="CAB4899377.1"/>
    </source>
</evidence>
<evidence type="ECO:0000256" key="1">
    <source>
        <dbReference type="ARBA" id="ARBA00004990"/>
    </source>
</evidence>
<dbReference type="NCBIfam" id="TIGR00125">
    <property type="entry name" value="cyt_tran_rel"/>
    <property type="match status" value="1"/>
</dbReference>
<proteinExistence type="inferred from homology"/>
<reference evidence="9" key="1">
    <citation type="submission" date="2020-05" db="EMBL/GenBank/DDBJ databases">
        <authorList>
            <person name="Chiriac C."/>
            <person name="Salcher M."/>
            <person name="Ghai R."/>
            <person name="Kavagutti S V."/>
        </authorList>
    </citation>
    <scope>NUCLEOTIDE SEQUENCE</scope>
</reference>
<comment type="catalytic activity">
    <reaction evidence="8">
        <text>(R)-pantoate + beta-alanine + ATP = (R)-pantothenate + AMP + diphosphate + H(+)</text>
        <dbReference type="Rhea" id="RHEA:10912"/>
        <dbReference type="ChEBI" id="CHEBI:15378"/>
        <dbReference type="ChEBI" id="CHEBI:15980"/>
        <dbReference type="ChEBI" id="CHEBI:29032"/>
        <dbReference type="ChEBI" id="CHEBI:30616"/>
        <dbReference type="ChEBI" id="CHEBI:33019"/>
        <dbReference type="ChEBI" id="CHEBI:57966"/>
        <dbReference type="ChEBI" id="CHEBI:456215"/>
        <dbReference type="EC" id="6.3.2.1"/>
    </reaction>
</comment>
<dbReference type="EMBL" id="CAFBML010000025">
    <property type="protein sequence ID" value="CAB4899377.1"/>
    <property type="molecule type" value="Genomic_DNA"/>
</dbReference>
<dbReference type="GO" id="GO:0005524">
    <property type="term" value="F:ATP binding"/>
    <property type="evidence" value="ECO:0007669"/>
    <property type="project" value="UniProtKB-KW"/>
</dbReference>
<organism evidence="9">
    <name type="scientific">freshwater metagenome</name>
    <dbReference type="NCBI Taxonomy" id="449393"/>
    <lineage>
        <taxon>unclassified sequences</taxon>
        <taxon>metagenomes</taxon>
        <taxon>ecological metagenomes</taxon>
    </lineage>
</organism>
<dbReference type="GO" id="GO:0015940">
    <property type="term" value="P:pantothenate biosynthetic process"/>
    <property type="evidence" value="ECO:0007669"/>
    <property type="project" value="UniProtKB-UniPathway"/>
</dbReference>
<dbReference type="Gene3D" id="3.40.50.620">
    <property type="entry name" value="HUPs"/>
    <property type="match status" value="1"/>
</dbReference>
<dbReference type="InterPro" id="IPR014729">
    <property type="entry name" value="Rossmann-like_a/b/a_fold"/>
</dbReference>
<dbReference type="Gene3D" id="3.30.1300.10">
    <property type="entry name" value="Pantoate-beta-alanine ligase, C-terminal domain"/>
    <property type="match status" value="1"/>
</dbReference>
<dbReference type="InterPro" id="IPR042176">
    <property type="entry name" value="Pantoate_ligase_C"/>
</dbReference>
<dbReference type="CDD" id="cd00560">
    <property type="entry name" value="PanC"/>
    <property type="match status" value="1"/>
</dbReference>
<evidence type="ECO:0000256" key="3">
    <source>
        <dbReference type="ARBA" id="ARBA00012219"/>
    </source>
</evidence>
<dbReference type="HAMAP" id="MF_00158">
    <property type="entry name" value="PanC"/>
    <property type="match status" value="1"/>
</dbReference>
<keyword evidence="5" id="KW-0566">Pantothenate biosynthesis</keyword>
<dbReference type="Pfam" id="PF02569">
    <property type="entry name" value="Pantoate_ligase"/>
    <property type="match status" value="1"/>
</dbReference>
<evidence type="ECO:0000256" key="5">
    <source>
        <dbReference type="ARBA" id="ARBA00022655"/>
    </source>
</evidence>